<reference evidence="2 3" key="1">
    <citation type="submission" date="2020-07" db="EMBL/GenBank/DDBJ databases">
        <title>Sequencing the genomes of 1000 actinobacteria strains.</title>
        <authorList>
            <person name="Klenk H.-P."/>
        </authorList>
    </citation>
    <scope>NUCLEOTIDE SEQUENCE [LARGE SCALE GENOMIC DNA]</scope>
    <source>
        <strain evidence="2 3">DSM 26341</strain>
    </source>
</reference>
<accession>A0A7Z0AAU5</accession>
<dbReference type="Proteomes" id="UP000539111">
    <property type="component" value="Unassembled WGS sequence"/>
</dbReference>
<dbReference type="AlphaFoldDB" id="A0A7Z0AAU5"/>
<protein>
    <submittedName>
        <fullName evidence="2">Uncharacterized protein YjbI with pentapeptide repeats</fullName>
    </submittedName>
</protein>
<gene>
    <name evidence="2" type="ORF">BJY26_000102</name>
</gene>
<sequence length="226" mass="23654">MRRATKHAAPAAPSLAPGDVVPADRRAGFDGTLVSEERYGGLDFPSGSFAGGNAVHTEFVDCLLAPGDSDGVALAGARMIGCRWTAPRAASLDARDVRIDNCEIVEPRFGAADLHGAVLDRVAIDGGKIDYLNLRGATVKDFTITGAVLGEIDLGEATVGRLRFVDARVGRIDVRHATLASVDLRGAELGEVDSLPDLRGSIINDLQLYDLAPALADHLGIEVSDG</sequence>
<proteinExistence type="predicted"/>
<evidence type="ECO:0000256" key="1">
    <source>
        <dbReference type="SAM" id="MobiDB-lite"/>
    </source>
</evidence>
<dbReference type="Gene3D" id="2.160.20.80">
    <property type="entry name" value="E3 ubiquitin-protein ligase SopA"/>
    <property type="match status" value="1"/>
</dbReference>
<organism evidence="2 3">
    <name type="scientific">Spelaeicoccus albus</name>
    <dbReference type="NCBI Taxonomy" id="1280376"/>
    <lineage>
        <taxon>Bacteria</taxon>
        <taxon>Bacillati</taxon>
        <taxon>Actinomycetota</taxon>
        <taxon>Actinomycetes</taxon>
        <taxon>Micrococcales</taxon>
        <taxon>Brevibacteriaceae</taxon>
        <taxon>Spelaeicoccus</taxon>
    </lineage>
</organism>
<feature type="region of interest" description="Disordered" evidence="1">
    <location>
        <begin position="1"/>
        <end position="23"/>
    </location>
</feature>
<name>A0A7Z0AAU5_9MICO</name>
<keyword evidence="3" id="KW-1185">Reference proteome</keyword>
<evidence type="ECO:0000313" key="3">
    <source>
        <dbReference type="Proteomes" id="UP000539111"/>
    </source>
</evidence>
<evidence type="ECO:0000313" key="2">
    <source>
        <dbReference type="EMBL" id="NYI65796.1"/>
    </source>
</evidence>
<dbReference type="SUPFAM" id="SSF141571">
    <property type="entry name" value="Pentapeptide repeat-like"/>
    <property type="match status" value="1"/>
</dbReference>
<dbReference type="EMBL" id="JACBZP010000001">
    <property type="protein sequence ID" value="NYI65796.1"/>
    <property type="molecule type" value="Genomic_DNA"/>
</dbReference>
<comment type="caution">
    <text evidence="2">The sequence shown here is derived from an EMBL/GenBank/DDBJ whole genome shotgun (WGS) entry which is preliminary data.</text>
</comment>